<reference evidence="2 3" key="1">
    <citation type="submission" date="2021-03" db="EMBL/GenBank/DDBJ databases">
        <title>Antimicrobial resistance genes in bacteria isolated from Japanese honey, and their potential for conferring macrolide and lincosamide resistance in the American foulbrood pathogen Paenibacillus larvae.</title>
        <authorList>
            <person name="Okamoto M."/>
            <person name="Kumagai M."/>
            <person name="Kanamori H."/>
            <person name="Takamatsu D."/>
        </authorList>
    </citation>
    <scope>NUCLEOTIDE SEQUENCE [LARGE SCALE GENOMIC DNA]</scope>
    <source>
        <strain evidence="2 3">J34TS1</strain>
    </source>
</reference>
<dbReference type="PROSITE" id="PS50075">
    <property type="entry name" value="CARRIER"/>
    <property type="match status" value="1"/>
</dbReference>
<evidence type="ECO:0000259" key="1">
    <source>
        <dbReference type="PROSITE" id="PS50075"/>
    </source>
</evidence>
<sequence length="89" mass="9993">MIERRDRRELEYKVVQIVQALLGTKEVSMETCLLGQHGILDSVTAVALVVQLEQAFEISFGDEDLTLDNLSSAGTIVAFLEKRMDDKDH</sequence>
<name>A0A919YCF2_9BACL</name>
<evidence type="ECO:0000313" key="2">
    <source>
        <dbReference type="EMBL" id="GIO49056.1"/>
    </source>
</evidence>
<dbReference type="Proteomes" id="UP000682811">
    <property type="component" value="Unassembled WGS sequence"/>
</dbReference>
<evidence type="ECO:0000313" key="3">
    <source>
        <dbReference type="Proteomes" id="UP000682811"/>
    </source>
</evidence>
<gene>
    <name evidence="2" type="ORF">J34TS1_38210</name>
</gene>
<accession>A0A919YCF2</accession>
<dbReference type="SUPFAM" id="SSF47336">
    <property type="entry name" value="ACP-like"/>
    <property type="match status" value="1"/>
</dbReference>
<dbReference type="Gene3D" id="1.10.1200.10">
    <property type="entry name" value="ACP-like"/>
    <property type="match status" value="1"/>
</dbReference>
<dbReference type="RefSeq" id="WP_212979622.1">
    <property type="nucleotide sequence ID" value="NZ_AP025343.1"/>
</dbReference>
<dbReference type="AlphaFoldDB" id="A0A919YCF2"/>
<dbReference type="InterPro" id="IPR036736">
    <property type="entry name" value="ACP-like_sf"/>
</dbReference>
<feature type="domain" description="Carrier" evidence="1">
    <location>
        <begin position="5"/>
        <end position="84"/>
    </location>
</feature>
<organism evidence="2 3">
    <name type="scientific">Paenibacillus azoreducens</name>
    <dbReference type="NCBI Taxonomy" id="116718"/>
    <lineage>
        <taxon>Bacteria</taxon>
        <taxon>Bacillati</taxon>
        <taxon>Bacillota</taxon>
        <taxon>Bacilli</taxon>
        <taxon>Bacillales</taxon>
        <taxon>Paenibacillaceae</taxon>
        <taxon>Paenibacillus</taxon>
    </lineage>
</organism>
<dbReference type="Pfam" id="PF00550">
    <property type="entry name" value="PP-binding"/>
    <property type="match status" value="1"/>
</dbReference>
<comment type="caution">
    <text evidence="2">The sequence shown here is derived from an EMBL/GenBank/DDBJ whole genome shotgun (WGS) entry which is preliminary data.</text>
</comment>
<keyword evidence="3" id="KW-1185">Reference proteome</keyword>
<dbReference type="EMBL" id="BORT01000018">
    <property type="protein sequence ID" value="GIO49056.1"/>
    <property type="molecule type" value="Genomic_DNA"/>
</dbReference>
<proteinExistence type="predicted"/>
<protein>
    <recommendedName>
        <fullName evidence="1">Carrier domain-containing protein</fullName>
    </recommendedName>
</protein>
<dbReference type="InterPro" id="IPR009081">
    <property type="entry name" value="PP-bd_ACP"/>
</dbReference>